<gene>
    <name evidence="6" type="ORF">LSTR_LSTR008796</name>
</gene>
<dbReference type="EMBL" id="QKKF02018494">
    <property type="protein sequence ID" value="RZF40366.1"/>
    <property type="molecule type" value="Genomic_DNA"/>
</dbReference>
<organism evidence="6 7">
    <name type="scientific">Laodelphax striatellus</name>
    <name type="common">Small brown planthopper</name>
    <name type="synonym">Delphax striatella</name>
    <dbReference type="NCBI Taxonomy" id="195883"/>
    <lineage>
        <taxon>Eukaryota</taxon>
        <taxon>Metazoa</taxon>
        <taxon>Ecdysozoa</taxon>
        <taxon>Arthropoda</taxon>
        <taxon>Hexapoda</taxon>
        <taxon>Insecta</taxon>
        <taxon>Pterygota</taxon>
        <taxon>Neoptera</taxon>
        <taxon>Paraneoptera</taxon>
        <taxon>Hemiptera</taxon>
        <taxon>Auchenorrhyncha</taxon>
        <taxon>Fulgoroidea</taxon>
        <taxon>Delphacidae</taxon>
        <taxon>Criomorphinae</taxon>
        <taxon>Laodelphax</taxon>
    </lineage>
</organism>
<evidence type="ECO:0000256" key="4">
    <source>
        <dbReference type="ARBA" id="ARBA00053669"/>
    </source>
</evidence>
<dbReference type="InterPro" id="IPR004394">
    <property type="entry name" value="Iojap/RsfS/C7orf30"/>
</dbReference>
<protein>
    <recommendedName>
        <fullName evidence="5">Mitochondrial assembly of ribosomal large subunit protein 1</fullName>
    </recommendedName>
</protein>
<dbReference type="Proteomes" id="UP000291343">
    <property type="component" value="Unassembled WGS sequence"/>
</dbReference>
<accession>A0A482X424</accession>
<evidence type="ECO:0000313" key="6">
    <source>
        <dbReference type="EMBL" id="RZF40366.1"/>
    </source>
</evidence>
<dbReference type="Pfam" id="PF02410">
    <property type="entry name" value="RsfS"/>
    <property type="match status" value="1"/>
</dbReference>
<sequence>MISTTIRLSRIFRSLESKGIVSSSSSNSRRIFNPPYNQNKRLFSDDQGDPKNQNLIPSALKIGKYEIFREDNAPVILDVNEERERFQSIAEEEFISSEFDGYNIQRGITGVFDIEELVDVLRKENGVDIFVASLPKQLQYADYVVVVGGKSLKHMLGMAEFVRKLFKVKRHPNDLIPRLEGEDSKDWLAIDLGNIILHIMSKKARLNYDLESLWSLGKDYDELANSGKLDPLEEILKKHAISLDDFQPLERN</sequence>
<evidence type="ECO:0000256" key="5">
    <source>
        <dbReference type="ARBA" id="ARBA00073331"/>
    </source>
</evidence>
<comment type="similarity">
    <text evidence="2">Belongs to the Iojap/RsfS family.</text>
</comment>
<dbReference type="GO" id="GO:0017148">
    <property type="term" value="P:negative regulation of translation"/>
    <property type="evidence" value="ECO:0007669"/>
    <property type="project" value="TreeGrafter"/>
</dbReference>
<evidence type="ECO:0000256" key="3">
    <source>
        <dbReference type="ARBA" id="ARBA00023128"/>
    </source>
</evidence>
<dbReference type="FunCoup" id="A0A482X424">
    <property type="interactions" value="588"/>
</dbReference>
<dbReference type="HAMAP" id="MF_01477">
    <property type="entry name" value="Iojap_RsfS"/>
    <property type="match status" value="1"/>
</dbReference>
<dbReference type="InParanoid" id="A0A482X424"/>
<evidence type="ECO:0000256" key="1">
    <source>
        <dbReference type="ARBA" id="ARBA00004173"/>
    </source>
</evidence>
<dbReference type="FunFam" id="3.30.460.10:FF:000018">
    <property type="entry name" value="Mitochondrial assembly of ribosomal large subunit 1"/>
    <property type="match status" value="1"/>
</dbReference>
<comment type="function">
    <text evidence="4">Required for normal mitochondrial ribosome function and mitochondrial translation. May play a role in ribosome biogenesis by preventing premature association of the 28S and 39S ribosomal subunits. Interacts with mitochondrial ribosomal protein uL14m (MRPL14), probably blocking formation of intersubunit bridge B8, preventing association of the 28S and 39S ribosomal subunits. Addition to isolated mitochondrial ribosomal subunits partially inhibits translation, probably by interfering with the association of the 28S and 39S ribosomal subunits and the formation of functional ribosomes. May also participate in the assembly and/or regulation of the stability of the large subunit of the mitochondrial ribosome. May function as a ribosomal silencing factor.</text>
</comment>
<name>A0A482X424_LAOST</name>
<reference evidence="6 7" key="1">
    <citation type="journal article" date="2017" name="Gigascience">
        <title>Genome sequence of the small brown planthopper, Laodelphax striatellus.</title>
        <authorList>
            <person name="Zhu J."/>
            <person name="Jiang F."/>
            <person name="Wang X."/>
            <person name="Yang P."/>
            <person name="Bao Y."/>
            <person name="Zhao W."/>
            <person name="Wang W."/>
            <person name="Lu H."/>
            <person name="Wang Q."/>
            <person name="Cui N."/>
            <person name="Li J."/>
            <person name="Chen X."/>
            <person name="Luo L."/>
            <person name="Yu J."/>
            <person name="Kang L."/>
            <person name="Cui F."/>
        </authorList>
    </citation>
    <scope>NUCLEOTIDE SEQUENCE [LARGE SCALE GENOMIC DNA]</scope>
    <source>
        <strain evidence="6">Lst14</strain>
    </source>
</reference>
<dbReference type="OrthoDB" id="21330at2759"/>
<dbReference type="NCBIfam" id="TIGR00090">
    <property type="entry name" value="rsfS_iojap_ybeB"/>
    <property type="match status" value="1"/>
</dbReference>
<dbReference type="GO" id="GO:0090071">
    <property type="term" value="P:negative regulation of ribosome biogenesis"/>
    <property type="evidence" value="ECO:0007669"/>
    <property type="project" value="TreeGrafter"/>
</dbReference>
<keyword evidence="3" id="KW-0496">Mitochondrion</keyword>
<dbReference type="STRING" id="195883.A0A482X424"/>
<dbReference type="AlphaFoldDB" id="A0A482X424"/>
<keyword evidence="7" id="KW-1185">Reference proteome</keyword>
<dbReference type="GO" id="GO:0043023">
    <property type="term" value="F:ribosomal large subunit binding"/>
    <property type="evidence" value="ECO:0007669"/>
    <property type="project" value="TreeGrafter"/>
</dbReference>
<dbReference type="Gene3D" id="3.30.460.10">
    <property type="entry name" value="Beta Polymerase, domain 2"/>
    <property type="match status" value="1"/>
</dbReference>
<evidence type="ECO:0000256" key="2">
    <source>
        <dbReference type="ARBA" id="ARBA00010574"/>
    </source>
</evidence>
<dbReference type="PANTHER" id="PTHR21043">
    <property type="entry name" value="IOJAP SUPERFAMILY ORTHOLOG"/>
    <property type="match status" value="1"/>
</dbReference>
<proteinExistence type="inferred from homology"/>
<dbReference type="SMR" id="A0A482X424"/>
<evidence type="ECO:0000313" key="7">
    <source>
        <dbReference type="Proteomes" id="UP000291343"/>
    </source>
</evidence>
<dbReference type="InterPro" id="IPR043519">
    <property type="entry name" value="NT_sf"/>
</dbReference>
<dbReference type="SUPFAM" id="SSF81301">
    <property type="entry name" value="Nucleotidyltransferase"/>
    <property type="match status" value="1"/>
</dbReference>
<comment type="subcellular location">
    <subcellularLocation>
        <location evidence="1">Mitochondrion</location>
    </subcellularLocation>
</comment>
<comment type="caution">
    <text evidence="6">The sequence shown here is derived from an EMBL/GenBank/DDBJ whole genome shotgun (WGS) entry which is preliminary data.</text>
</comment>
<dbReference type="GO" id="GO:0005739">
    <property type="term" value="C:mitochondrion"/>
    <property type="evidence" value="ECO:0007669"/>
    <property type="project" value="UniProtKB-SubCell"/>
</dbReference>
<dbReference type="PANTHER" id="PTHR21043:SF0">
    <property type="entry name" value="MITOCHONDRIAL ASSEMBLY OF RIBOSOMAL LARGE SUBUNIT PROTEIN 1"/>
    <property type="match status" value="1"/>
</dbReference>